<keyword evidence="3 5" id="KW-0408">Iron</keyword>
<dbReference type="CDD" id="cd00907">
    <property type="entry name" value="Bacterioferritin"/>
    <property type="match status" value="1"/>
</dbReference>
<evidence type="ECO:0000256" key="6">
    <source>
        <dbReference type="RuleBase" id="RU000623"/>
    </source>
</evidence>
<comment type="catalytic activity">
    <reaction evidence="5">
        <text>4 Fe(2+) + O2 + 4 H(+) = 4 Fe(3+) + 2 H2O</text>
        <dbReference type="Rhea" id="RHEA:11148"/>
        <dbReference type="ChEBI" id="CHEBI:15377"/>
        <dbReference type="ChEBI" id="CHEBI:15378"/>
        <dbReference type="ChEBI" id="CHEBI:15379"/>
        <dbReference type="ChEBI" id="CHEBI:29033"/>
        <dbReference type="ChEBI" id="CHEBI:29034"/>
        <dbReference type="EC" id="1.16.3.1"/>
    </reaction>
</comment>
<dbReference type="PRINTS" id="PR00601">
    <property type="entry name" value="BACFERRITIN"/>
</dbReference>
<feature type="domain" description="Ferritin-like diiron" evidence="7">
    <location>
        <begin position="1"/>
        <end position="144"/>
    </location>
</feature>
<evidence type="ECO:0000256" key="4">
    <source>
        <dbReference type="ARBA" id="ARBA00036243"/>
    </source>
</evidence>
<keyword evidence="5 6" id="KW-0479">Metal-binding</keyword>
<proteinExistence type="inferred from homology"/>
<dbReference type="InterPro" id="IPR002024">
    <property type="entry name" value="Bacterioferritin"/>
</dbReference>
<keyword evidence="9" id="KW-1185">Reference proteome</keyword>
<evidence type="ECO:0000256" key="5">
    <source>
        <dbReference type="PIRNR" id="PIRNR002560"/>
    </source>
</evidence>
<evidence type="ECO:0000256" key="3">
    <source>
        <dbReference type="ARBA" id="ARBA00023004"/>
    </source>
</evidence>
<comment type="similarity">
    <text evidence="1 5 6">Belongs to the bacterioferritin family.</text>
</comment>
<dbReference type="RefSeq" id="WP_200259093.1">
    <property type="nucleotide sequence ID" value="NZ_NRSH01000077.1"/>
</dbReference>
<dbReference type="InterPro" id="IPR009040">
    <property type="entry name" value="Ferritin-like_diiron"/>
</dbReference>
<reference evidence="8 9" key="1">
    <citation type="journal article" date="2020" name="Microorganisms">
        <title>Osmotic Adaptation and Compatible Solute Biosynthesis of Phototrophic Bacteria as Revealed from Genome Analyses.</title>
        <authorList>
            <person name="Imhoff J.F."/>
            <person name="Rahn T."/>
            <person name="Kunzel S."/>
            <person name="Keller A."/>
            <person name="Neulinger S.C."/>
        </authorList>
    </citation>
    <scope>NUCLEOTIDE SEQUENCE [LARGE SCALE GENOMIC DNA]</scope>
    <source>
        <strain evidence="8 9">DSM 15116</strain>
    </source>
</reference>
<dbReference type="PROSITE" id="PS50905">
    <property type="entry name" value="FERRITIN_LIKE"/>
    <property type="match status" value="1"/>
</dbReference>
<comment type="catalytic activity">
    <reaction evidence="4">
        <text>Fe(2+)(in) = Fe(2+)(out)</text>
        <dbReference type="Rhea" id="RHEA:28486"/>
        <dbReference type="ChEBI" id="CHEBI:29033"/>
    </reaction>
</comment>
<dbReference type="EMBL" id="NRSH01000077">
    <property type="protein sequence ID" value="MBK1726896.1"/>
    <property type="molecule type" value="Genomic_DNA"/>
</dbReference>
<accession>A0ABS1E949</accession>
<evidence type="ECO:0000313" key="8">
    <source>
        <dbReference type="EMBL" id="MBK1726896.1"/>
    </source>
</evidence>
<dbReference type="PIRSF" id="PIRSF002560">
    <property type="entry name" value="Bacterioferritin"/>
    <property type="match status" value="1"/>
</dbReference>
<dbReference type="NCBIfam" id="TIGR00754">
    <property type="entry name" value="bfr"/>
    <property type="match status" value="1"/>
</dbReference>
<evidence type="ECO:0000313" key="9">
    <source>
        <dbReference type="Proteomes" id="UP000738126"/>
    </source>
</evidence>
<name>A0ABS1E949_9GAMM</name>
<dbReference type="PANTHER" id="PTHR30295">
    <property type="entry name" value="BACTERIOFERRITIN"/>
    <property type="match status" value="1"/>
</dbReference>
<dbReference type="EC" id="1.16.3.1" evidence="5"/>
<keyword evidence="2 5" id="KW-0409">Iron storage</keyword>
<keyword evidence="6" id="KW-0349">Heme</keyword>
<dbReference type="Pfam" id="PF00210">
    <property type="entry name" value="Ferritin"/>
    <property type="match status" value="1"/>
</dbReference>
<evidence type="ECO:0000256" key="2">
    <source>
        <dbReference type="ARBA" id="ARBA00022434"/>
    </source>
</evidence>
<comment type="function">
    <text evidence="5">Iron-storage protein, whose ferroxidase center binds Fe(2+), oxidizes it using dioxygen to Fe(3+), and participates in the subsequent Fe(3+) oxide mineral core formation within the central cavity of the BFR protein shell.</text>
</comment>
<dbReference type="SUPFAM" id="SSF47240">
    <property type="entry name" value="Ferritin-like"/>
    <property type="match status" value="1"/>
</dbReference>
<organism evidence="8 9">
    <name type="scientific">Halorhodospira neutriphila</name>
    <dbReference type="NCBI Taxonomy" id="168379"/>
    <lineage>
        <taxon>Bacteria</taxon>
        <taxon>Pseudomonadati</taxon>
        <taxon>Pseudomonadota</taxon>
        <taxon>Gammaproteobacteria</taxon>
        <taxon>Chromatiales</taxon>
        <taxon>Ectothiorhodospiraceae</taxon>
        <taxon>Halorhodospira</taxon>
    </lineage>
</organism>
<dbReference type="PANTHER" id="PTHR30295:SF1">
    <property type="entry name" value="DNA PROTECTION DURING STARVATION PROTEIN"/>
    <property type="match status" value="1"/>
</dbReference>
<evidence type="ECO:0000256" key="1">
    <source>
        <dbReference type="ARBA" id="ARBA00008093"/>
    </source>
</evidence>
<dbReference type="Proteomes" id="UP000738126">
    <property type="component" value="Unassembled WGS sequence"/>
</dbReference>
<dbReference type="InterPro" id="IPR012347">
    <property type="entry name" value="Ferritin-like"/>
</dbReference>
<dbReference type="PROSITE" id="PS00549">
    <property type="entry name" value="BACTERIOFERRITIN"/>
    <property type="match status" value="1"/>
</dbReference>
<comment type="caution">
    <text evidence="8">The sequence shown here is derived from an EMBL/GenBank/DDBJ whole genome shotgun (WGS) entry which is preliminary data.</text>
</comment>
<gene>
    <name evidence="8" type="primary">bfr</name>
    <name evidence="8" type="ORF">CKO13_07655</name>
</gene>
<dbReference type="InterPro" id="IPR008331">
    <property type="entry name" value="Ferritin_DPS_dom"/>
</dbReference>
<dbReference type="Gene3D" id="1.20.1260.10">
    <property type="match status" value="1"/>
</dbReference>
<protein>
    <recommendedName>
        <fullName evidence="5 6">Bacterioferritin</fullName>
        <ecNumber evidence="5">1.16.3.1</ecNumber>
    </recommendedName>
</protein>
<dbReference type="InterPro" id="IPR009078">
    <property type="entry name" value="Ferritin-like_SF"/>
</dbReference>
<evidence type="ECO:0000259" key="7">
    <source>
        <dbReference type="PROSITE" id="PS50905"/>
    </source>
</evidence>
<sequence length="166" mass="18981">MQGDEKVIEYLNQGLRMELTAINQYFLHSRLAHDWGFDKLGAKEEEESMEEREHADRFIQRILYLGGTPNMQPEEISAGSSVRQLLEADLQGEKDSLAFYRKAAAYCESVQDFASRQLFTDLIVDEEEHEDWLETQLSLMDKLGEVPYLRSIMGGEQVAQEAAGES</sequence>